<keyword evidence="3" id="KW-1185">Reference proteome</keyword>
<sequence>INDVLGRESRRGLRKLIKIELTKTDKLENRILCLCDYRFFLMTISKNNKPSKVDSVFHFFDLKKIDTLSSSQLTIQTTDNKEYKLHSFESSSISDSNDYENGNDSLITNVDEILYHYCSNLFDVYPSVTLKDVIEIVNIQPEKRFARIYKDINEAKLLRKKLNLCDSFSKAYTVCCDYSSVCFYQEVVWDANVIYGKNSLTEFSLNDFDYVNLK</sequence>
<evidence type="ECO:0000259" key="1">
    <source>
        <dbReference type="Pfam" id="PF17888"/>
    </source>
</evidence>
<dbReference type="Pfam" id="PF17888">
    <property type="entry name" value="Carm_PH"/>
    <property type="match status" value="1"/>
</dbReference>
<comment type="caution">
    <text evidence="2">The sequence shown here is derived from an EMBL/GenBank/DDBJ whole genome shotgun (WGS) entry which is preliminary data.</text>
</comment>
<name>A0A814QM31_9BILA</name>
<dbReference type="Proteomes" id="UP000663879">
    <property type="component" value="Unassembled WGS sequence"/>
</dbReference>
<feature type="domain" description="CARMIL pleckstrin homology" evidence="1">
    <location>
        <begin position="17"/>
        <end position="87"/>
    </location>
</feature>
<accession>A0A814QM31</accession>
<dbReference type="InterPro" id="IPR041245">
    <property type="entry name" value="CARMIL_PH"/>
</dbReference>
<dbReference type="EMBL" id="CAJNOC010008759">
    <property type="protein sequence ID" value="CAF1120260.1"/>
    <property type="molecule type" value="Genomic_DNA"/>
</dbReference>
<dbReference type="AlphaFoldDB" id="A0A814QM31"/>
<protein>
    <recommendedName>
        <fullName evidence="1">CARMIL pleckstrin homology domain-containing protein</fullName>
    </recommendedName>
</protein>
<reference evidence="2" key="1">
    <citation type="submission" date="2021-02" db="EMBL/GenBank/DDBJ databases">
        <authorList>
            <person name="Nowell W R."/>
        </authorList>
    </citation>
    <scope>NUCLEOTIDE SEQUENCE</scope>
    <source>
        <strain evidence="2">Ploen Becks lab</strain>
    </source>
</reference>
<dbReference type="Gene3D" id="2.30.29.30">
    <property type="entry name" value="Pleckstrin-homology domain (PH domain)/Phosphotyrosine-binding domain (PTB)"/>
    <property type="match status" value="1"/>
</dbReference>
<evidence type="ECO:0000313" key="3">
    <source>
        <dbReference type="Proteomes" id="UP000663879"/>
    </source>
</evidence>
<proteinExistence type="predicted"/>
<gene>
    <name evidence="2" type="ORF">OXX778_LOCUS22010</name>
</gene>
<feature type="non-terminal residue" evidence="2">
    <location>
        <position position="1"/>
    </location>
</feature>
<dbReference type="OrthoDB" id="18598at2759"/>
<organism evidence="2 3">
    <name type="scientific">Brachionus calyciflorus</name>
    <dbReference type="NCBI Taxonomy" id="104777"/>
    <lineage>
        <taxon>Eukaryota</taxon>
        <taxon>Metazoa</taxon>
        <taxon>Spiralia</taxon>
        <taxon>Gnathifera</taxon>
        <taxon>Rotifera</taxon>
        <taxon>Eurotatoria</taxon>
        <taxon>Monogononta</taxon>
        <taxon>Pseudotrocha</taxon>
        <taxon>Ploima</taxon>
        <taxon>Brachionidae</taxon>
        <taxon>Brachionus</taxon>
    </lineage>
</organism>
<evidence type="ECO:0000313" key="2">
    <source>
        <dbReference type="EMBL" id="CAF1120260.1"/>
    </source>
</evidence>
<dbReference type="InterPro" id="IPR011993">
    <property type="entry name" value="PH-like_dom_sf"/>
</dbReference>